<organism evidence="7 8">
    <name type="scientific">Daedalea quercina L-15889</name>
    <dbReference type="NCBI Taxonomy" id="1314783"/>
    <lineage>
        <taxon>Eukaryota</taxon>
        <taxon>Fungi</taxon>
        <taxon>Dikarya</taxon>
        <taxon>Basidiomycota</taxon>
        <taxon>Agaricomycotina</taxon>
        <taxon>Agaricomycetes</taxon>
        <taxon>Polyporales</taxon>
        <taxon>Fomitopsis</taxon>
    </lineage>
</organism>
<evidence type="ECO:0000256" key="3">
    <source>
        <dbReference type="ARBA" id="ARBA00022989"/>
    </source>
</evidence>
<comment type="similarity">
    <text evidence="1">Belongs to the TMEM53 family.</text>
</comment>
<keyword evidence="5" id="KW-0539">Nucleus</keyword>
<evidence type="ECO:0000313" key="7">
    <source>
        <dbReference type="EMBL" id="KZT68535.1"/>
    </source>
</evidence>
<dbReference type="PANTHER" id="PTHR12265:SF30">
    <property type="entry name" value="TRANSMEMBRANE PROTEIN 53"/>
    <property type="match status" value="1"/>
</dbReference>
<dbReference type="OrthoDB" id="77878at2759"/>
<dbReference type="SUPFAM" id="SSF53474">
    <property type="entry name" value="alpha/beta-Hydrolases"/>
    <property type="match status" value="1"/>
</dbReference>
<dbReference type="InterPro" id="IPR029058">
    <property type="entry name" value="AB_hydrolase_fold"/>
</dbReference>
<dbReference type="InterPro" id="IPR008547">
    <property type="entry name" value="DUF829_TMEM53"/>
</dbReference>
<protein>
    <recommendedName>
        <fullName evidence="9">DUF829-domain-containing protein</fullName>
    </recommendedName>
</protein>
<dbReference type="PANTHER" id="PTHR12265">
    <property type="entry name" value="TRANSMEMBRANE PROTEIN 53"/>
    <property type="match status" value="1"/>
</dbReference>
<keyword evidence="4" id="KW-0472">Membrane</keyword>
<gene>
    <name evidence="7" type="ORF">DAEQUDRAFT_766160</name>
</gene>
<keyword evidence="3" id="KW-1133">Transmembrane helix</keyword>
<evidence type="ECO:0000256" key="6">
    <source>
        <dbReference type="ARBA" id="ARBA00034303"/>
    </source>
</evidence>
<dbReference type="EMBL" id="KV429065">
    <property type="protein sequence ID" value="KZT68535.1"/>
    <property type="molecule type" value="Genomic_DNA"/>
</dbReference>
<name>A0A165PR91_9APHY</name>
<proteinExistence type="inferred from homology"/>
<keyword evidence="2" id="KW-0812">Transmembrane</keyword>
<dbReference type="Pfam" id="PF05705">
    <property type="entry name" value="DUF829"/>
    <property type="match status" value="1"/>
</dbReference>
<evidence type="ECO:0000313" key="8">
    <source>
        <dbReference type="Proteomes" id="UP000076727"/>
    </source>
</evidence>
<evidence type="ECO:0000256" key="2">
    <source>
        <dbReference type="ARBA" id="ARBA00022692"/>
    </source>
</evidence>
<evidence type="ECO:0008006" key="9">
    <source>
        <dbReference type="Google" id="ProtNLM"/>
    </source>
</evidence>
<dbReference type="Proteomes" id="UP000076727">
    <property type="component" value="Unassembled WGS sequence"/>
</dbReference>
<evidence type="ECO:0000256" key="4">
    <source>
        <dbReference type="ARBA" id="ARBA00023136"/>
    </source>
</evidence>
<accession>A0A165PR91</accession>
<evidence type="ECO:0000256" key="5">
    <source>
        <dbReference type="ARBA" id="ARBA00023242"/>
    </source>
</evidence>
<dbReference type="AlphaFoldDB" id="A0A165PR91"/>
<reference evidence="7 8" key="1">
    <citation type="journal article" date="2016" name="Mol. Biol. Evol.">
        <title>Comparative Genomics of Early-Diverging Mushroom-Forming Fungi Provides Insights into the Origins of Lignocellulose Decay Capabilities.</title>
        <authorList>
            <person name="Nagy L.G."/>
            <person name="Riley R."/>
            <person name="Tritt A."/>
            <person name="Adam C."/>
            <person name="Daum C."/>
            <person name="Floudas D."/>
            <person name="Sun H."/>
            <person name="Yadav J.S."/>
            <person name="Pangilinan J."/>
            <person name="Larsson K.H."/>
            <person name="Matsuura K."/>
            <person name="Barry K."/>
            <person name="Labutti K."/>
            <person name="Kuo R."/>
            <person name="Ohm R.A."/>
            <person name="Bhattacharya S.S."/>
            <person name="Shirouzu T."/>
            <person name="Yoshinaga Y."/>
            <person name="Martin F.M."/>
            <person name="Grigoriev I.V."/>
            <person name="Hibbett D.S."/>
        </authorList>
    </citation>
    <scope>NUCLEOTIDE SEQUENCE [LARGE SCALE GENOMIC DNA]</scope>
    <source>
        <strain evidence="7 8">L-15889</strain>
    </source>
</reference>
<keyword evidence="8" id="KW-1185">Reference proteome</keyword>
<evidence type="ECO:0000256" key="1">
    <source>
        <dbReference type="ARBA" id="ARBA00007387"/>
    </source>
</evidence>
<comment type="subcellular location">
    <subcellularLocation>
        <location evidence="6">Nucleus outer membrane</location>
        <topology evidence="6">Single-pass membrane protein</topology>
    </subcellularLocation>
</comment>
<dbReference type="GO" id="GO:0005640">
    <property type="term" value="C:nuclear outer membrane"/>
    <property type="evidence" value="ECO:0007669"/>
    <property type="project" value="UniProtKB-SubCell"/>
</dbReference>
<sequence>MSSGVKFRGVLVHVLSNGGALQLISVRDALARSDLRARDNSRQGPPTALVLDSSPAQHELSSAIESWAPSHPILHYLAIPPIATVYAGFYIVNSLAGHPPIFKALRDFLNSPNLLPSITDPHDAKATPRVYLYSDGDFVTTSNDVETHYASAVSKGFDATLERFVGSQHVTHMRADPERYWRAVTSVWTKALQRSGSRPVLSSL</sequence>